<evidence type="ECO:0000256" key="4">
    <source>
        <dbReference type="SAM" id="Phobius"/>
    </source>
</evidence>
<evidence type="ECO:0000256" key="3">
    <source>
        <dbReference type="SAM" id="MobiDB-lite"/>
    </source>
</evidence>
<evidence type="ECO:0000259" key="6">
    <source>
        <dbReference type="PROSITE" id="PS51229"/>
    </source>
</evidence>
<reference evidence="7 8" key="1">
    <citation type="submission" date="2021-12" db="EMBL/GenBank/DDBJ databases">
        <title>High titer production of polyol ester of fatty acids by Rhodotorula paludigena BS15 towards product separation-free biomass refinery.</title>
        <authorList>
            <person name="Mano J."/>
            <person name="Ono H."/>
            <person name="Tanaka T."/>
            <person name="Naito K."/>
            <person name="Sushida H."/>
            <person name="Ike M."/>
            <person name="Tokuyasu K."/>
            <person name="Kitaoka M."/>
        </authorList>
    </citation>
    <scope>NUCLEOTIDE SEQUENCE [LARGE SCALE GENOMIC DNA]</scope>
    <source>
        <strain evidence="7 8">BS15</strain>
    </source>
</reference>
<sequence length="857" mass="91346">MPTKRKSTSSSKAEPASKKRSTRTAPTAAAGASSDLEVDTAPAKDTTGASSSKAKGKGKAASTAAPKKSKKAAAKVVELSDSSDSDSGSSDVVIQPKKSKKPLKSKTSTKMKSKAARAAYSPVEGSTSTPAESTSSTAAGKKSRPAKTASFEVAFPDWFAQFEEAGEKGKMGGEGIEKLFGEMDLSMEGAHPFILAWKVNAKPGSFGSFYLKDFEPVFRAQGIDSSDKLKSFLVKSKKSVMTPHESAVEAKTSPDALAFRQFYTFLFPFLRPEGAKTVPAEIAIAMWSVTLAPKFELAKRFVEYATEQGDKFKAVSIDLWTQLHEFCEAVEPDLSGWSEDDAWPSAIDSFVEWKKEKDAAPRQALGTSAESAPPRPLTHVAGLAATEGLPASSTRDVAEYVRLSRPAAPDDDCVEKVETASTTGKGCADPGRDQAGAAGEEEKGVAETTEEPWTYPDGGWRAWGVVFGCWCLCAGQLGYGLVFGVLLADLQERLGTSASTLNYIQGLTNILMNITTFFAGRIGDRYGFKRCIATGCVLTIISLVGSGLSYNSLPALFVVQGVLLGFSLGFGMSLYMALPSQWFLRRRGLATGLATSGSGIGGGVASLILRGSMKLGYRQALLIYAAVNAFAFTLGYLAIKERHPPLKPGERRGTKNWLPIGVWTNGKFYSLMGSIAVGVFGFLAPFYYMTALTTTKCPQYEPGSLILATPLVVASIVSGIGRVFAGIVADVIGPVNTLFLSFFLGGLFQLVIWPFVGSFGAIMAFAVLYGFFGSWFIPMLPPACAQVFGTKGLATIVGFGILCNFFSGSFGGYVLAATPTGNDYSKIGFYSGSTMLVGSLILLYARFTGRRQLWARY</sequence>
<feature type="compositionally biased region" description="Low complexity" evidence="3">
    <location>
        <begin position="80"/>
        <end position="91"/>
    </location>
</feature>
<proteinExistence type="inferred from homology"/>
<dbReference type="Gene3D" id="1.10.238.200">
    <property type="entry name" value="Cullin, PONY binding domain"/>
    <property type="match status" value="1"/>
</dbReference>
<dbReference type="PROSITE" id="PS51229">
    <property type="entry name" value="DCUN1"/>
    <property type="match status" value="1"/>
</dbReference>
<evidence type="ECO:0000313" key="8">
    <source>
        <dbReference type="Proteomes" id="UP001342314"/>
    </source>
</evidence>
<feature type="transmembrane region" description="Helical" evidence="4">
    <location>
        <begin position="792"/>
        <end position="815"/>
    </location>
</feature>
<evidence type="ECO:0000256" key="1">
    <source>
        <dbReference type="ARBA" id="ARBA00004141"/>
    </source>
</evidence>
<feature type="domain" description="Major facilitator superfamily (MFS) profile" evidence="5">
    <location>
        <begin position="464"/>
        <end position="850"/>
    </location>
</feature>
<feature type="transmembrane region" description="Helical" evidence="4">
    <location>
        <begin position="737"/>
        <end position="756"/>
    </location>
</feature>
<feature type="compositionally biased region" description="Low complexity" evidence="3">
    <location>
        <begin position="126"/>
        <end position="139"/>
    </location>
</feature>
<name>A0AAV5GFE1_9BASI</name>
<feature type="transmembrane region" description="Helical" evidence="4">
    <location>
        <begin position="762"/>
        <end position="780"/>
    </location>
</feature>
<dbReference type="AlphaFoldDB" id="A0AAV5GFE1"/>
<gene>
    <name evidence="7" type="ORF">Rhopal_001431-T1</name>
</gene>
<dbReference type="InterPro" id="IPR036259">
    <property type="entry name" value="MFS_trans_sf"/>
</dbReference>
<dbReference type="InterPro" id="IPR005176">
    <property type="entry name" value="PONY_dom"/>
</dbReference>
<evidence type="ECO:0008006" key="9">
    <source>
        <dbReference type="Google" id="ProtNLM"/>
    </source>
</evidence>
<feature type="region of interest" description="Disordered" evidence="3">
    <location>
        <begin position="1"/>
        <end position="146"/>
    </location>
</feature>
<dbReference type="Pfam" id="PF07690">
    <property type="entry name" value="MFS_1"/>
    <property type="match status" value="1"/>
</dbReference>
<feature type="compositionally biased region" description="Low complexity" evidence="3">
    <location>
        <begin position="46"/>
        <end position="66"/>
    </location>
</feature>
<feature type="compositionally biased region" description="Basic residues" evidence="3">
    <location>
        <begin position="97"/>
        <end position="115"/>
    </location>
</feature>
<feature type="region of interest" description="Disordered" evidence="3">
    <location>
        <begin position="412"/>
        <end position="451"/>
    </location>
</feature>
<keyword evidence="4" id="KW-0472">Membrane</keyword>
<accession>A0AAV5GFE1</accession>
<dbReference type="InterPro" id="IPR050327">
    <property type="entry name" value="Proton-linked_MCT"/>
</dbReference>
<dbReference type="Proteomes" id="UP001342314">
    <property type="component" value="Unassembled WGS sequence"/>
</dbReference>
<dbReference type="PANTHER" id="PTHR11360:SF284">
    <property type="entry name" value="EG:103B4.3 PROTEIN-RELATED"/>
    <property type="match status" value="1"/>
</dbReference>
<dbReference type="EMBL" id="BQKY01000003">
    <property type="protein sequence ID" value="GJN88465.1"/>
    <property type="molecule type" value="Genomic_DNA"/>
</dbReference>
<evidence type="ECO:0000259" key="5">
    <source>
        <dbReference type="PROSITE" id="PS50850"/>
    </source>
</evidence>
<protein>
    <recommendedName>
        <fullName evidence="9">Defective in cullin neddylation protein</fullName>
    </recommendedName>
</protein>
<feature type="transmembrane region" description="Helical" evidence="4">
    <location>
        <begin position="500"/>
        <end position="519"/>
    </location>
</feature>
<feature type="domain" description="DCUN1" evidence="6">
    <location>
        <begin position="150"/>
        <end position="355"/>
    </location>
</feature>
<organism evidence="7 8">
    <name type="scientific">Rhodotorula paludigena</name>
    <dbReference type="NCBI Taxonomy" id="86838"/>
    <lineage>
        <taxon>Eukaryota</taxon>
        <taxon>Fungi</taxon>
        <taxon>Dikarya</taxon>
        <taxon>Basidiomycota</taxon>
        <taxon>Pucciniomycotina</taxon>
        <taxon>Microbotryomycetes</taxon>
        <taxon>Sporidiobolales</taxon>
        <taxon>Sporidiobolaceae</taxon>
        <taxon>Rhodotorula</taxon>
    </lineage>
</organism>
<evidence type="ECO:0000313" key="7">
    <source>
        <dbReference type="EMBL" id="GJN88465.1"/>
    </source>
</evidence>
<feature type="transmembrane region" description="Helical" evidence="4">
    <location>
        <begin position="531"/>
        <end position="550"/>
    </location>
</feature>
<dbReference type="GO" id="GO:0022857">
    <property type="term" value="F:transmembrane transporter activity"/>
    <property type="evidence" value="ECO:0007669"/>
    <property type="project" value="InterPro"/>
</dbReference>
<dbReference type="PANTHER" id="PTHR11360">
    <property type="entry name" value="MONOCARBOXYLATE TRANSPORTER"/>
    <property type="match status" value="1"/>
</dbReference>
<feature type="transmembrane region" description="Helical" evidence="4">
    <location>
        <begin position="827"/>
        <end position="847"/>
    </location>
</feature>
<comment type="subcellular location">
    <subcellularLocation>
        <location evidence="1">Membrane</location>
        <topology evidence="1">Multi-pass membrane protein</topology>
    </subcellularLocation>
</comment>
<keyword evidence="8" id="KW-1185">Reference proteome</keyword>
<dbReference type="InterPro" id="IPR020846">
    <property type="entry name" value="MFS_dom"/>
</dbReference>
<dbReference type="InterPro" id="IPR011701">
    <property type="entry name" value="MFS"/>
</dbReference>
<dbReference type="SUPFAM" id="SSF103473">
    <property type="entry name" value="MFS general substrate transporter"/>
    <property type="match status" value="1"/>
</dbReference>
<comment type="similarity">
    <text evidence="2">Belongs to the major facilitator superfamily. Monocarboxylate porter (TC 2.A.1.13) family.</text>
</comment>
<feature type="transmembrane region" description="Helical" evidence="4">
    <location>
        <begin position="660"/>
        <end position="684"/>
    </location>
</feature>
<evidence type="ECO:0000256" key="2">
    <source>
        <dbReference type="ARBA" id="ARBA00006727"/>
    </source>
</evidence>
<dbReference type="GO" id="GO:0016020">
    <property type="term" value="C:membrane"/>
    <property type="evidence" value="ECO:0007669"/>
    <property type="project" value="UniProtKB-SubCell"/>
</dbReference>
<dbReference type="Gene3D" id="1.20.1250.20">
    <property type="entry name" value="MFS general substrate transporter like domains"/>
    <property type="match status" value="1"/>
</dbReference>
<feature type="transmembrane region" description="Helical" evidence="4">
    <location>
        <begin position="556"/>
        <end position="577"/>
    </location>
</feature>
<dbReference type="PROSITE" id="PS50850">
    <property type="entry name" value="MFS"/>
    <property type="match status" value="1"/>
</dbReference>
<keyword evidence="4" id="KW-1133">Transmembrane helix</keyword>
<dbReference type="Gene3D" id="1.10.238.10">
    <property type="entry name" value="EF-hand"/>
    <property type="match status" value="1"/>
</dbReference>
<feature type="transmembrane region" description="Helical" evidence="4">
    <location>
        <begin position="704"/>
        <end position="725"/>
    </location>
</feature>
<comment type="caution">
    <text evidence="7">The sequence shown here is derived from an EMBL/GenBank/DDBJ whole genome shotgun (WGS) entry which is preliminary data.</text>
</comment>
<dbReference type="InterPro" id="IPR042460">
    <property type="entry name" value="DCN1-like_PONY"/>
</dbReference>
<feature type="transmembrane region" description="Helical" evidence="4">
    <location>
        <begin position="621"/>
        <end position="639"/>
    </location>
</feature>
<keyword evidence="4" id="KW-0812">Transmembrane</keyword>
<feature type="transmembrane region" description="Helical" evidence="4">
    <location>
        <begin position="462"/>
        <end position="488"/>
    </location>
</feature>
<dbReference type="Pfam" id="PF03556">
    <property type="entry name" value="Cullin_binding"/>
    <property type="match status" value="1"/>
</dbReference>